<dbReference type="InterPro" id="IPR005662">
    <property type="entry name" value="GTPase_Era-like"/>
</dbReference>
<keyword evidence="4 6" id="KW-0342">GTP-binding</keyword>
<name>A0A6V7GYV2_9HYME</name>
<accession>A0A6V7GYV2</accession>
<sequence length="382" mass="44188">MSSQQRLTNVFSSSSIIRAFQIDASHQNNSVVHYLSEKCLKRNFEKNIKQYVPRFNVYFLKRTFFHSTIWNASNKLDFTVKDQSELNDESDLCEKKKLVKVAILGLPNAGKSTLVNKLIHRSVCPTSSKVHTTMHKAEAIYTKNDTQIVFMDTPGLVVPKEIKSYKLSEAFKNDPKDAVTEADVIGIVQDVTNVYTRHKIDDYVLDYIKNKREDTELLIILNKVDRLKKKTALLEITRILTNKEDYPKFDDVFMVSALNGDGVDDLRNYLLDSAKVSNWKYDKKFYSNQSIETIMEETVRAKLMDMLPYEMPYKIKIITDHFDFGDDGSINAFVTLNCPRENYIKILLKGKVKCLAFYVQKELRHAFRTTVIVRINVQCIKS</sequence>
<evidence type="ECO:0000256" key="4">
    <source>
        <dbReference type="ARBA" id="ARBA00023134"/>
    </source>
</evidence>
<evidence type="ECO:0000259" key="7">
    <source>
        <dbReference type="PROSITE" id="PS51713"/>
    </source>
</evidence>
<comment type="caution">
    <text evidence="8">The sequence shown here is derived from an EMBL/GenBank/DDBJ whole genome shotgun (WGS) entry which is preliminary data.</text>
</comment>
<evidence type="ECO:0000313" key="9">
    <source>
        <dbReference type="Proteomes" id="UP000752696"/>
    </source>
</evidence>
<comment type="similarity">
    <text evidence="1 6">Belongs to the TRAFAC class TrmE-Era-EngA-EngB-Septin-like GTPase superfamily. Era GTPase family.</text>
</comment>
<dbReference type="Pfam" id="PF01926">
    <property type="entry name" value="MMR_HSR1"/>
    <property type="match status" value="1"/>
</dbReference>
<keyword evidence="3 6" id="KW-0547">Nucleotide-binding</keyword>
<dbReference type="FunFam" id="3.40.50.300:FF:002220">
    <property type="entry name" value="GTPase Era, mitochondrial"/>
    <property type="match status" value="1"/>
</dbReference>
<feature type="non-terminal residue" evidence="8">
    <location>
        <position position="382"/>
    </location>
</feature>
<dbReference type="SUPFAM" id="SSF52540">
    <property type="entry name" value="P-loop containing nucleoside triphosphate hydrolases"/>
    <property type="match status" value="1"/>
</dbReference>
<dbReference type="InterPro" id="IPR015946">
    <property type="entry name" value="KH_dom-like_a/b"/>
</dbReference>
<dbReference type="Gene3D" id="3.40.50.300">
    <property type="entry name" value="P-loop containing nucleotide triphosphate hydrolases"/>
    <property type="match status" value="1"/>
</dbReference>
<reference evidence="8" key="1">
    <citation type="submission" date="2020-07" db="EMBL/GenBank/DDBJ databases">
        <authorList>
            <person name="Nazaruddin N."/>
        </authorList>
    </citation>
    <scope>NUCLEOTIDE SEQUENCE</scope>
</reference>
<feature type="region of interest" description="G1" evidence="6">
    <location>
        <begin position="105"/>
        <end position="112"/>
    </location>
</feature>
<dbReference type="GO" id="GO:0000028">
    <property type="term" value="P:ribosomal small subunit assembly"/>
    <property type="evidence" value="ECO:0007669"/>
    <property type="project" value="TreeGrafter"/>
</dbReference>
<dbReference type="InterPro" id="IPR027417">
    <property type="entry name" value="P-loop_NTPase"/>
</dbReference>
<gene>
    <name evidence="8" type="ORF">MHI_LOCUS260366</name>
</gene>
<dbReference type="InterPro" id="IPR005225">
    <property type="entry name" value="Small_GTP-bd"/>
</dbReference>
<proteinExistence type="inferred from homology"/>
<evidence type="ECO:0000256" key="6">
    <source>
        <dbReference type="PROSITE-ProRule" id="PRU01050"/>
    </source>
</evidence>
<dbReference type="Gene3D" id="3.30.300.20">
    <property type="match status" value="1"/>
</dbReference>
<protein>
    <recommendedName>
        <fullName evidence="2">GTPase Era, mitochondrial</fullName>
    </recommendedName>
    <alternativeName>
        <fullName evidence="5">ERA-like protein 1</fullName>
    </alternativeName>
</protein>
<dbReference type="PROSITE" id="PS51713">
    <property type="entry name" value="G_ERA"/>
    <property type="match status" value="1"/>
</dbReference>
<evidence type="ECO:0000256" key="3">
    <source>
        <dbReference type="ARBA" id="ARBA00022741"/>
    </source>
</evidence>
<feature type="domain" description="Era-type G" evidence="7">
    <location>
        <begin position="97"/>
        <end position="279"/>
    </location>
</feature>
<dbReference type="PANTHER" id="PTHR42698:SF1">
    <property type="entry name" value="GTPASE ERA, MITOCHONDRIAL"/>
    <property type="match status" value="1"/>
</dbReference>
<dbReference type="InterPro" id="IPR030388">
    <property type="entry name" value="G_ERA_dom"/>
</dbReference>
<dbReference type="OrthoDB" id="8954335at2759"/>
<keyword evidence="9" id="KW-1185">Reference proteome</keyword>
<dbReference type="GO" id="GO:0043024">
    <property type="term" value="F:ribosomal small subunit binding"/>
    <property type="evidence" value="ECO:0007669"/>
    <property type="project" value="TreeGrafter"/>
</dbReference>
<feature type="region of interest" description="G5" evidence="6">
    <location>
        <begin position="255"/>
        <end position="257"/>
    </location>
</feature>
<evidence type="ECO:0000256" key="5">
    <source>
        <dbReference type="ARBA" id="ARBA00030975"/>
    </source>
</evidence>
<dbReference type="GO" id="GO:0005759">
    <property type="term" value="C:mitochondrial matrix"/>
    <property type="evidence" value="ECO:0007669"/>
    <property type="project" value="TreeGrafter"/>
</dbReference>
<dbReference type="CDD" id="cd04163">
    <property type="entry name" value="Era"/>
    <property type="match status" value="1"/>
</dbReference>
<evidence type="ECO:0000256" key="2">
    <source>
        <dbReference type="ARBA" id="ARBA00019149"/>
    </source>
</evidence>
<dbReference type="GO" id="GO:0005525">
    <property type="term" value="F:GTP binding"/>
    <property type="evidence" value="ECO:0007669"/>
    <property type="project" value="UniProtKB-UniRule"/>
</dbReference>
<feature type="region of interest" description="G4" evidence="6">
    <location>
        <begin position="222"/>
        <end position="225"/>
    </location>
</feature>
<dbReference type="NCBIfam" id="TIGR00231">
    <property type="entry name" value="small_GTP"/>
    <property type="match status" value="1"/>
</dbReference>
<dbReference type="GO" id="GO:0019843">
    <property type="term" value="F:rRNA binding"/>
    <property type="evidence" value="ECO:0007669"/>
    <property type="project" value="TreeGrafter"/>
</dbReference>
<feature type="region of interest" description="G2" evidence="6">
    <location>
        <begin position="131"/>
        <end position="135"/>
    </location>
</feature>
<dbReference type="EMBL" id="CAJDYZ010004957">
    <property type="protein sequence ID" value="CAD1472094.1"/>
    <property type="molecule type" value="Genomic_DNA"/>
</dbReference>
<dbReference type="NCBIfam" id="TIGR00436">
    <property type="entry name" value="era"/>
    <property type="match status" value="1"/>
</dbReference>
<organism evidence="8 9">
    <name type="scientific">Heterotrigona itama</name>
    <dbReference type="NCBI Taxonomy" id="395501"/>
    <lineage>
        <taxon>Eukaryota</taxon>
        <taxon>Metazoa</taxon>
        <taxon>Ecdysozoa</taxon>
        <taxon>Arthropoda</taxon>
        <taxon>Hexapoda</taxon>
        <taxon>Insecta</taxon>
        <taxon>Pterygota</taxon>
        <taxon>Neoptera</taxon>
        <taxon>Endopterygota</taxon>
        <taxon>Hymenoptera</taxon>
        <taxon>Apocrita</taxon>
        <taxon>Aculeata</taxon>
        <taxon>Apoidea</taxon>
        <taxon>Anthophila</taxon>
        <taxon>Apidae</taxon>
        <taxon>Heterotrigona</taxon>
    </lineage>
</organism>
<dbReference type="AlphaFoldDB" id="A0A6V7GYV2"/>
<feature type="region of interest" description="G3" evidence="6">
    <location>
        <begin position="152"/>
        <end position="155"/>
    </location>
</feature>
<evidence type="ECO:0000256" key="1">
    <source>
        <dbReference type="ARBA" id="ARBA00007921"/>
    </source>
</evidence>
<dbReference type="Proteomes" id="UP000752696">
    <property type="component" value="Unassembled WGS sequence"/>
</dbReference>
<evidence type="ECO:0000313" key="8">
    <source>
        <dbReference type="EMBL" id="CAD1472094.1"/>
    </source>
</evidence>
<dbReference type="InterPro" id="IPR006073">
    <property type="entry name" value="GTP-bd"/>
</dbReference>
<dbReference type="PANTHER" id="PTHR42698">
    <property type="entry name" value="GTPASE ERA"/>
    <property type="match status" value="1"/>
</dbReference>